<dbReference type="Proteomes" id="UP001163321">
    <property type="component" value="Chromosome 8"/>
</dbReference>
<dbReference type="EMBL" id="CM047587">
    <property type="protein sequence ID" value="KAI9907424.1"/>
    <property type="molecule type" value="Genomic_DNA"/>
</dbReference>
<organism evidence="1 2">
    <name type="scientific">Peronosclerospora sorghi</name>
    <dbReference type="NCBI Taxonomy" id="230839"/>
    <lineage>
        <taxon>Eukaryota</taxon>
        <taxon>Sar</taxon>
        <taxon>Stramenopiles</taxon>
        <taxon>Oomycota</taxon>
        <taxon>Peronosporomycetes</taxon>
        <taxon>Peronosporales</taxon>
        <taxon>Peronosporaceae</taxon>
        <taxon>Peronosclerospora</taxon>
    </lineage>
</organism>
<keyword evidence="2" id="KW-1185">Reference proteome</keyword>
<gene>
    <name evidence="1" type="ORF">PsorP6_003643</name>
</gene>
<sequence>MPFTRNHGIEKDESAYLVAFSEEIVMTAHVLGEDSDGAMRAIFGHIGLGYQHLRNRDAALWIRERLEKYKVESKGLFFCILTGCFIFIQDKQFSGEVKVSMLRQMVQAELFERFLGKRF</sequence>
<evidence type="ECO:0000313" key="2">
    <source>
        <dbReference type="Proteomes" id="UP001163321"/>
    </source>
</evidence>
<comment type="caution">
    <text evidence="1">The sequence shown here is derived from an EMBL/GenBank/DDBJ whole genome shotgun (WGS) entry which is preliminary data.</text>
</comment>
<name>A0ACC0VLP3_9STRA</name>
<accession>A0ACC0VLP3</accession>
<reference evidence="1 2" key="1">
    <citation type="journal article" date="2022" name="bioRxiv">
        <title>The genome of the oomycete Peronosclerospora sorghi, a cosmopolitan pathogen of maize and sorghum, is inflated with dispersed pseudogenes.</title>
        <authorList>
            <person name="Fletcher K."/>
            <person name="Martin F."/>
            <person name="Isakeit T."/>
            <person name="Cavanaugh K."/>
            <person name="Magill C."/>
            <person name="Michelmore R."/>
        </authorList>
    </citation>
    <scope>NUCLEOTIDE SEQUENCE [LARGE SCALE GENOMIC DNA]</scope>
    <source>
        <strain evidence="1">P6</strain>
    </source>
</reference>
<proteinExistence type="predicted"/>
<evidence type="ECO:0000313" key="1">
    <source>
        <dbReference type="EMBL" id="KAI9907424.1"/>
    </source>
</evidence>
<protein>
    <submittedName>
        <fullName evidence="1">Uncharacterized protein</fullName>
    </submittedName>
</protein>